<dbReference type="RefSeq" id="WP_184580622.1">
    <property type="nucleotide sequence ID" value="NZ_JACHJT010000001.1"/>
</dbReference>
<name>A0A7W7W4K0_9ACTN</name>
<dbReference type="PANTHER" id="PTHR30212">
    <property type="entry name" value="PROTEIN YIIM"/>
    <property type="match status" value="1"/>
</dbReference>
<dbReference type="AlphaFoldDB" id="A0A7W7W4K0"/>
<dbReference type="InterPro" id="IPR001041">
    <property type="entry name" value="2Fe-2S_ferredoxin-type"/>
</dbReference>
<dbReference type="InterPro" id="IPR012675">
    <property type="entry name" value="Beta-grasp_dom_sf"/>
</dbReference>
<comment type="caution">
    <text evidence="2">The sequence shown here is derived from an EMBL/GenBank/DDBJ whole genome shotgun (WGS) entry which is preliminary data.</text>
</comment>
<dbReference type="PANTHER" id="PTHR30212:SF2">
    <property type="entry name" value="PROTEIN YIIM"/>
    <property type="match status" value="1"/>
</dbReference>
<dbReference type="Gene3D" id="3.40.50.80">
    <property type="entry name" value="Nucleotide-binding domain of ferredoxin-NADP reductase (FNR) module"/>
    <property type="match status" value="1"/>
</dbReference>
<evidence type="ECO:0000313" key="2">
    <source>
        <dbReference type="EMBL" id="MBB4932924.1"/>
    </source>
</evidence>
<keyword evidence="3" id="KW-1185">Reference proteome</keyword>
<dbReference type="InterPro" id="IPR006058">
    <property type="entry name" value="2Fe2S_fd_BS"/>
</dbReference>
<evidence type="ECO:0000259" key="1">
    <source>
        <dbReference type="PROSITE" id="PS51085"/>
    </source>
</evidence>
<gene>
    <name evidence="2" type="ORF">F4561_003744</name>
</gene>
<accession>A0A7W7W4K0</accession>
<organism evidence="2 3">
    <name type="scientific">Lipingzhangella halophila</name>
    <dbReference type="NCBI Taxonomy" id="1783352"/>
    <lineage>
        <taxon>Bacteria</taxon>
        <taxon>Bacillati</taxon>
        <taxon>Actinomycetota</taxon>
        <taxon>Actinomycetes</taxon>
        <taxon>Streptosporangiales</taxon>
        <taxon>Nocardiopsidaceae</taxon>
        <taxon>Lipingzhangella</taxon>
    </lineage>
</organism>
<dbReference type="SUPFAM" id="SSF52343">
    <property type="entry name" value="Ferredoxin reductase-like, C-terminal NADP-linked domain"/>
    <property type="match status" value="1"/>
</dbReference>
<dbReference type="CDD" id="cd00207">
    <property type="entry name" value="fer2"/>
    <property type="match status" value="1"/>
</dbReference>
<dbReference type="PROSITE" id="PS51085">
    <property type="entry name" value="2FE2S_FER_2"/>
    <property type="match status" value="1"/>
</dbReference>
<dbReference type="Proteomes" id="UP000523007">
    <property type="component" value="Unassembled WGS sequence"/>
</dbReference>
<proteinExistence type="predicted"/>
<evidence type="ECO:0000313" key="3">
    <source>
        <dbReference type="Proteomes" id="UP000523007"/>
    </source>
</evidence>
<dbReference type="EMBL" id="JACHJT010000001">
    <property type="protein sequence ID" value="MBB4932924.1"/>
    <property type="molecule type" value="Genomic_DNA"/>
</dbReference>
<dbReference type="InterPro" id="IPR036010">
    <property type="entry name" value="2Fe-2S_ferredoxin-like_sf"/>
</dbReference>
<dbReference type="SUPFAM" id="SSF54292">
    <property type="entry name" value="2Fe-2S ferredoxin-like"/>
    <property type="match status" value="1"/>
</dbReference>
<dbReference type="GO" id="GO:0051537">
    <property type="term" value="F:2 iron, 2 sulfur cluster binding"/>
    <property type="evidence" value="ECO:0007669"/>
    <property type="project" value="InterPro"/>
</dbReference>
<dbReference type="InterPro" id="IPR039261">
    <property type="entry name" value="FNR_nucleotide-bd"/>
</dbReference>
<dbReference type="Gene3D" id="3.10.20.30">
    <property type="match status" value="1"/>
</dbReference>
<reference evidence="2 3" key="1">
    <citation type="submission" date="2020-08" db="EMBL/GenBank/DDBJ databases">
        <title>Sequencing the genomes of 1000 actinobacteria strains.</title>
        <authorList>
            <person name="Klenk H.-P."/>
        </authorList>
    </citation>
    <scope>NUCLEOTIDE SEQUENCE [LARGE SCALE GENOMIC DNA]</scope>
    <source>
        <strain evidence="2 3">DSM 102030</strain>
    </source>
</reference>
<dbReference type="InterPro" id="IPR052353">
    <property type="entry name" value="Benzoxazolinone_Detox_Enz"/>
</dbReference>
<protein>
    <submittedName>
        <fullName evidence="2">Ferredoxin</fullName>
    </submittedName>
</protein>
<sequence length="193" mass="21074">MIERLAQRGSQWRLVYRGRSLPAMPFAEELAAAHPQRVTTSAADREPRPDLAAILREAPAGTAVYCCGPGPMIDAIEELMPTVCPQGTLHIERFTASPRTDGAPNTAFDAELRGSGRVLRVPADRDLLSVLREADPTLDSSCENGVCGSCETRVLDGVPDHRDDVLQPDERERTDLIYPCVSRARGARIVLDL</sequence>
<feature type="domain" description="2Fe-2S ferredoxin-type" evidence="1">
    <location>
        <begin position="106"/>
        <end position="193"/>
    </location>
</feature>
<dbReference type="PROSITE" id="PS00197">
    <property type="entry name" value="2FE2S_FER_1"/>
    <property type="match status" value="1"/>
</dbReference>
<dbReference type="Pfam" id="PF00111">
    <property type="entry name" value="Fer2"/>
    <property type="match status" value="1"/>
</dbReference>